<name>A0A172UMS0_9MYCO</name>
<reference evidence="1 2" key="1">
    <citation type="submission" date="2016-05" db="EMBL/GenBank/DDBJ databases">
        <title>Complete genome sequence of a phthalic acid esters degrading Mycobacterium sp. YC-RL4.</title>
        <authorList>
            <person name="Ren L."/>
            <person name="Fan S."/>
            <person name="Ruth N."/>
            <person name="Jia Y."/>
            <person name="Wang J."/>
            <person name="Qiao C."/>
        </authorList>
    </citation>
    <scope>NUCLEOTIDE SEQUENCE [LARGE SCALE GENOMIC DNA]</scope>
    <source>
        <strain evidence="1 2">YC-RL4</strain>
    </source>
</reference>
<gene>
    <name evidence="1" type="ORF">A7U43_14075</name>
</gene>
<sequence length="70" mass="8086">MYFAEGMALLVNALLGTEVVYDDEPIRLQKRPDPTWRVQFTWRGTLNTEAWREQNRADEQISADDAVPSC</sequence>
<accession>A0A172UMS0</accession>
<keyword evidence="2" id="KW-1185">Reference proteome</keyword>
<evidence type="ECO:0000313" key="1">
    <source>
        <dbReference type="EMBL" id="ANE80286.1"/>
    </source>
</evidence>
<dbReference type="KEGG" id="madi:A7U43_14075"/>
<organism evidence="1 2">
    <name type="scientific">Mycobacterium adipatum</name>
    <dbReference type="NCBI Taxonomy" id="1682113"/>
    <lineage>
        <taxon>Bacteria</taxon>
        <taxon>Bacillati</taxon>
        <taxon>Actinomycetota</taxon>
        <taxon>Actinomycetes</taxon>
        <taxon>Mycobacteriales</taxon>
        <taxon>Mycobacteriaceae</taxon>
        <taxon>Mycobacterium</taxon>
    </lineage>
</organism>
<dbReference type="Proteomes" id="UP000077143">
    <property type="component" value="Chromosome"/>
</dbReference>
<protein>
    <submittedName>
        <fullName evidence="1">Uncharacterized protein</fullName>
    </submittedName>
</protein>
<evidence type="ECO:0000313" key="2">
    <source>
        <dbReference type="Proteomes" id="UP000077143"/>
    </source>
</evidence>
<dbReference type="AlphaFoldDB" id="A0A172UMS0"/>
<proteinExistence type="predicted"/>
<dbReference type="EMBL" id="CP015596">
    <property type="protein sequence ID" value="ANE80286.1"/>
    <property type="molecule type" value="Genomic_DNA"/>
</dbReference>